<dbReference type="Gene3D" id="1.25.40.10">
    <property type="entry name" value="Tetratricopeptide repeat domain"/>
    <property type="match status" value="1"/>
</dbReference>
<name>A0A397J639_9GLOM</name>
<proteinExistence type="predicted"/>
<keyword evidence="2" id="KW-1185">Reference proteome</keyword>
<dbReference type="SUPFAM" id="SSF48452">
    <property type="entry name" value="TPR-like"/>
    <property type="match status" value="1"/>
</dbReference>
<gene>
    <name evidence="1" type="ORF">Glove_91g25</name>
</gene>
<dbReference type="AlphaFoldDB" id="A0A397J639"/>
<dbReference type="EMBL" id="PQFF01000087">
    <property type="protein sequence ID" value="RHZ83551.1"/>
    <property type="molecule type" value="Genomic_DNA"/>
</dbReference>
<reference evidence="1 2" key="1">
    <citation type="submission" date="2018-08" db="EMBL/GenBank/DDBJ databases">
        <title>Genome and evolution of the arbuscular mycorrhizal fungus Diversispora epigaea (formerly Glomus versiforme) and its bacterial endosymbionts.</title>
        <authorList>
            <person name="Sun X."/>
            <person name="Fei Z."/>
            <person name="Harrison M."/>
        </authorList>
    </citation>
    <scope>NUCLEOTIDE SEQUENCE [LARGE SCALE GENOMIC DNA]</scope>
    <source>
        <strain evidence="1 2">IT104</strain>
    </source>
</reference>
<comment type="caution">
    <text evidence="1">The sequence shown here is derived from an EMBL/GenBank/DDBJ whole genome shotgun (WGS) entry which is preliminary data.</text>
</comment>
<sequence length="146" mass="17194">MSSIIHPQVSQNNKNLVIKYCTQHLNRFSSSYSILCNRAETFGKLKRYDEALNDLNCAITAKPYKLMAWCLHAFAYLNRADINRRLNKFIDANEDITKEFWSKNVNKAFAYEIYSENALEDLNKLCILEPENDYQYELSRTIFLDM</sequence>
<organism evidence="1 2">
    <name type="scientific">Diversispora epigaea</name>
    <dbReference type="NCBI Taxonomy" id="1348612"/>
    <lineage>
        <taxon>Eukaryota</taxon>
        <taxon>Fungi</taxon>
        <taxon>Fungi incertae sedis</taxon>
        <taxon>Mucoromycota</taxon>
        <taxon>Glomeromycotina</taxon>
        <taxon>Glomeromycetes</taxon>
        <taxon>Diversisporales</taxon>
        <taxon>Diversisporaceae</taxon>
        <taxon>Diversispora</taxon>
    </lineage>
</organism>
<dbReference type="STRING" id="1348612.A0A397J639"/>
<dbReference type="OrthoDB" id="1926212at2759"/>
<evidence type="ECO:0000313" key="1">
    <source>
        <dbReference type="EMBL" id="RHZ83551.1"/>
    </source>
</evidence>
<protein>
    <submittedName>
        <fullName evidence="1">Uncharacterized protein</fullName>
    </submittedName>
</protein>
<dbReference type="Proteomes" id="UP000266861">
    <property type="component" value="Unassembled WGS sequence"/>
</dbReference>
<dbReference type="InterPro" id="IPR011990">
    <property type="entry name" value="TPR-like_helical_dom_sf"/>
</dbReference>
<accession>A0A397J639</accession>
<evidence type="ECO:0000313" key="2">
    <source>
        <dbReference type="Proteomes" id="UP000266861"/>
    </source>
</evidence>